<dbReference type="Gene3D" id="2.60.40.2970">
    <property type="match status" value="1"/>
</dbReference>
<evidence type="ECO:0000313" key="2">
    <source>
        <dbReference type="Proteomes" id="UP000474175"/>
    </source>
</evidence>
<dbReference type="RefSeq" id="WP_163954969.1">
    <property type="nucleotide sequence ID" value="NZ_JAAFZH010000021.1"/>
</dbReference>
<name>A0A6L9LHL1_9BACT</name>
<gene>
    <name evidence="1" type="ORF">GK108_28375</name>
</gene>
<comment type="caution">
    <text evidence="1">The sequence shown here is derived from an EMBL/GenBank/DDBJ whole genome shotgun (WGS) entry which is preliminary data.</text>
</comment>
<dbReference type="Proteomes" id="UP000474175">
    <property type="component" value="Unassembled WGS sequence"/>
</dbReference>
<proteinExistence type="predicted"/>
<protein>
    <submittedName>
        <fullName evidence="1">Uncharacterized protein</fullName>
    </submittedName>
</protein>
<sequence length="164" mass="18659">MKSLKGTALIMLIALLIGSGFTNHKKTKQPLHIQIKTILKARELWVNLTFSNQSKQPIYLNKLDIGMSPRLMNKLFLVKEGGQEIAYTGVMVKRRTPTLEDFVLLEPGKSVKTSIRLDQSYAFKPGKHRYIIQYSHYHGSPNDESILNEFTSNPYSFSFSAVPK</sequence>
<reference evidence="1 2" key="1">
    <citation type="submission" date="2020-02" db="EMBL/GenBank/DDBJ databases">
        <title>Draft genome sequence of two Spirosoma agri KCTC 52727 and Spirosoma terrae KCTC 52035.</title>
        <authorList>
            <person name="Rojas J."/>
            <person name="Ambika Manirajan B."/>
            <person name="Suarez C."/>
            <person name="Ratering S."/>
            <person name="Schnell S."/>
        </authorList>
    </citation>
    <scope>NUCLEOTIDE SEQUENCE [LARGE SCALE GENOMIC DNA]</scope>
    <source>
        <strain evidence="1 2">KCTC 52035</strain>
    </source>
</reference>
<organism evidence="1 2">
    <name type="scientific">Spirosoma terrae</name>
    <dbReference type="NCBI Taxonomy" id="1968276"/>
    <lineage>
        <taxon>Bacteria</taxon>
        <taxon>Pseudomonadati</taxon>
        <taxon>Bacteroidota</taxon>
        <taxon>Cytophagia</taxon>
        <taxon>Cytophagales</taxon>
        <taxon>Cytophagaceae</taxon>
        <taxon>Spirosoma</taxon>
    </lineage>
</organism>
<dbReference type="AlphaFoldDB" id="A0A6L9LHL1"/>
<dbReference type="EMBL" id="JAAFZH010000021">
    <property type="protein sequence ID" value="NDU98832.1"/>
    <property type="molecule type" value="Genomic_DNA"/>
</dbReference>
<evidence type="ECO:0000313" key="1">
    <source>
        <dbReference type="EMBL" id="NDU98832.1"/>
    </source>
</evidence>
<accession>A0A6L9LHL1</accession>
<keyword evidence="2" id="KW-1185">Reference proteome</keyword>